<feature type="compositionally biased region" description="Basic residues" evidence="1">
    <location>
        <begin position="817"/>
        <end position="828"/>
    </location>
</feature>
<gene>
    <name evidence="2" type="ORF">FGO68_gene17392</name>
</gene>
<feature type="compositionally biased region" description="Polar residues" evidence="1">
    <location>
        <begin position="386"/>
        <end position="400"/>
    </location>
</feature>
<feature type="compositionally biased region" description="Polar residues" evidence="1">
    <location>
        <begin position="27"/>
        <end position="50"/>
    </location>
</feature>
<feature type="region of interest" description="Disordered" evidence="1">
    <location>
        <begin position="782"/>
        <end position="848"/>
    </location>
</feature>
<name>A0A8J8P3Q7_HALGN</name>
<evidence type="ECO:0000313" key="2">
    <source>
        <dbReference type="EMBL" id="TNV86547.1"/>
    </source>
</evidence>
<feature type="compositionally biased region" description="Polar residues" evidence="1">
    <location>
        <begin position="554"/>
        <end position="579"/>
    </location>
</feature>
<feature type="compositionally biased region" description="Polar residues" evidence="1">
    <location>
        <begin position="442"/>
        <end position="457"/>
    </location>
</feature>
<feature type="region of interest" description="Disordered" evidence="1">
    <location>
        <begin position="386"/>
        <end position="594"/>
    </location>
</feature>
<feature type="compositionally biased region" description="Basic and acidic residues" evidence="1">
    <location>
        <begin position="410"/>
        <end position="422"/>
    </location>
</feature>
<feature type="compositionally biased region" description="Polar residues" evidence="1">
    <location>
        <begin position="497"/>
        <end position="512"/>
    </location>
</feature>
<organism evidence="2 3">
    <name type="scientific">Halteria grandinella</name>
    <dbReference type="NCBI Taxonomy" id="5974"/>
    <lineage>
        <taxon>Eukaryota</taxon>
        <taxon>Sar</taxon>
        <taxon>Alveolata</taxon>
        <taxon>Ciliophora</taxon>
        <taxon>Intramacronucleata</taxon>
        <taxon>Spirotrichea</taxon>
        <taxon>Stichotrichia</taxon>
        <taxon>Sporadotrichida</taxon>
        <taxon>Halteriidae</taxon>
        <taxon>Halteria</taxon>
    </lineage>
</organism>
<proteinExistence type="predicted"/>
<evidence type="ECO:0000313" key="3">
    <source>
        <dbReference type="Proteomes" id="UP000785679"/>
    </source>
</evidence>
<evidence type="ECO:0000256" key="1">
    <source>
        <dbReference type="SAM" id="MobiDB-lite"/>
    </source>
</evidence>
<keyword evidence="3" id="KW-1185">Reference proteome</keyword>
<dbReference type="AlphaFoldDB" id="A0A8J8P3Q7"/>
<dbReference type="EMBL" id="RRYP01001002">
    <property type="protein sequence ID" value="TNV86547.1"/>
    <property type="molecule type" value="Genomic_DNA"/>
</dbReference>
<protein>
    <submittedName>
        <fullName evidence="2">Uncharacterized protein</fullName>
    </submittedName>
</protein>
<feature type="region of interest" description="Disordered" evidence="1">
    <location>
        <begin position="201"/>
        <end position="252"/>
    </location>
</feature>
<reference evidence="2" key="1">
    <citation type="submission" date="2019-06" db="EMBL/GenBank/DDBJ databases">
        <authorList>
            <person name="Zheng W."/>
        </authorList>
    </citation>
    <scope>NUCLEOTIDE SEQUENCE</scope>
    <source>
        <strain evidence="2">QDHG01</strain>
    </source>
</reference>
<feature type="region of interest" description="Disordered" evidence="1">
    <location>
        <begin position="27"/>
        <end position="55"/>
    </location>
</feature>
<sequence length="892" mass="97201">MNYNLNHYYFVHFRNYIIDEGMKVKQSTPTTLTQQPRGQAPPQNGSSSPYGYNANYGGGRISPSNMFAVSAYQMASQRFNDSRLKQQILNISQSGGEDDVMSAIASSDNDVAESFSPGFGGGRHQAFKPSNTTYGTGFGGQPLSYSHFNGGLQKTAEKVLSNEHSFAAAHAIYNPVSANKAAGVNVNNALFQKRLTFNADVSNGSHQGKSTSNRASPRNASPTKENVVSSAPPQLTSKTEVPPLFSDDKPTEAFRGGVLRQTNIVPAPGQLINGGARIGTSRQHVSGLVARFNQDSLDLSKLDQSHHHEGSVLAATNAHYNKQYIPVLQEKNQAAQLEAAKNGVKVTSVDEPHYMVNLSARARRVQKIQTAELQSKFMPINQVQNTQTTNEDGNFRNNNGRILGTNLGQRDGDDLKNSDEIIKVPGTSGNIGLKLDIKSVEPETNSPYSSKRQFTNNRQDDSIEGDSQQTRDTGGQLAMQFRRPKNKPPPSNGIIISDSTSVNPDYTISRQGTVKGGDSNDNNSRGLISVKPASHNRTTVPREASPLRQVTEVAETSNNHQLNTDNSLISNNYNNTAAGSNIPKKQSEQQKQALARLGDQPRSMTFNMDEEQEIAASKFVVDNVALNNDIYQEDDEEDQGDYMGLGNVPSPLASPVGELQIQNQGSASTNQFAVGGSMYNGENKPISNFRQQFNISGLPIPYLHTERVGLKGNNTEDNSSFLRAQQLTPLRKNHSDNTVQGPRFKGDEEHKKQSIANILLGASGNGSKAHTPRIISVYYQPPGSSEGVQRNPYNVIGGANGGQFQPTPGRQPAKSSLIKKNKNNHKRGASNSRPPSDFQMPPKKKRVHFSDEVRGKQLAAIYEVESYKPIYNPNAARADHGDINCSCKCAIF</sequence>
<feature type="region of interest" description="Disordered" evidence="1">
    <location>
        <begin position="732"/>
        <end position="751"/>
    </location>
</feature>
<feature type="compositionally biased region" description="Polar residues" evidence="1">
    <location>
        <begin position="201"/>
        <end position="239"/>
    </location>
</feature>
<accession>A0A8J8P3Q7</accession>
<comment type="caution">
    <text evidence="2">The sequence shown here is derived from an EMBL/GenBank/DDBJ whole genome shotgun (WGS) entry which is preliminary data.</text>
</comment>
<feature type="compositionally biased region" description="Polar residues" evidence="1">
    <location>
        <begin position="782"/>
        <end position="792"/>
    </location>
</feature>
<dbReference type="Proteomes" id="UP000785679">
    <property type="component" value="Unassembled WGS sequence"/>
</dbReference>